<evidence type="ECO:0000313" key="3">
    <source>
        <dbReference type="Proteomes" id="UP000549617"/>
    </source>
</evidence>
<reference evidence="2 3" key="1">
    <citation type="submission" date="2020-08" db="EMBL/GenBank/DDBJ databases">
        <title>Genomic Encyclopedia of Type Strains, Phase IV (KMG-IV): sequencing the most valuable type-strain genomes for metagenomic binning, comparative biology and taxonomic classification.</title>
        <authorList>
            <person name="Goeker M."/>
        </authorList>
    </citation>
    <scope>NUCLEOTIDE SEQUENCE [LARGE SCALE GENOMIC DNA]</scope>
    <source>
        <strain evidence="2 3">DSM 25079</strain>
    </source>
</reference>
<evidence type="ECO:0000313" key="2">
    <source>
        <dbReference type="EMBL" id="MBB5687667.1"/>
    </source>
</evidence>
<dbReference type="PANTHER" id="PTHR33741">
    <property type="entry name" value="TRANSMEMBRANE PROTEIN DDB_G0269096-RELATED"/>
    <property type="match status" value="1"/>
</dbReference>
<proteinExistence type="predicted"/>
<dbReference type="InterPro" id="IPR058581">
    <property type="entry name" value="TM_HPP"/>
</dbReference>
<dbReference type="AlphaFoldDB" id="A0A7W9AL47"/>
<keyword evidence="3" id="KW-1185">Reference proteome</keyword>
<evidence type="ECO:0000259" key="1">
    <source>
        <dbReference type="Pfam" id="PF04982"/>
    </source>
</evidence>
<feature type="domain" description="HPP transmembrane region" evidence="1">
    <location>
        <begin position="2"/>
        <end position="141"/>
    </location>
</feature>
<dbReference type="Pfam" id="PF04982">
    <property type="entry name" value="TM_HPP"/>
    <property type="match status" value="1"/>
</dbReference>
<accession>A0A7W9AL47</accession>
<protein>
    <submittedName>
        <fullName evidence="2">CBS domain-containing membrane protein</fullName>
    </submittedName>
</protein>
<organism evidence="2 3">
    <name type="scientific">Sphingobium boeckii</name>
    <dbReference type="NCBI Taxonomy" id="1082345"/>
    <lineage>
        <taxon>Bacteria</taxon>
        <taxon>Pseudomonadati</taxon>
        <taxon>Pseudomonadota</taxon>
        <taxon>Alphaproteobacteria</taxon>
        <taxon>Sphingomonadales</taxon>
        <taxon>Sphingomonadaceae</taxon>
        <taxon>Sphingobium</taxon>
    </lineage>
</organism>
<dbReference type="EMBL" id="JACIJC010000007">
    <property type="protein sequence ID" value="MBB5687667.1"/>
    <property type="molecule type" value="Genomic_DNA"/>
</dbReference>
<gene>
    <name evidence="2" type="ORF">FHS49_003711</name>
</gene>
<dbReference type="InterPro" id="IPR007065">
    <property type="entry name" value="HPP"/>
</dbReference>
<dbReference type="Proteomes" id="UP000549617">
    <property type="component" value="Unassembled WGS sequence"/>
</dbReference>
<name>A0A7W9AL47_9SPHN</name>
<sequence length="206" mass="21590">MIGIIFVGMTSVQLSPESLPWLVAPIGASAVLLFAVPSSPLAQPWSIVGGNVSSALTGIAINGMIHPPIVAAAVAVSAAILVMSLSRCLHPPGGAVALSAVLGGHVFGGHPEMLITPDVLNSALLVFIGWLLHRYSGHSYPHRAVPMVWRTVAPAPDSGFMIGDIDRALEDLGETFDVSREDLALLFSRAEAHAAIRQETHPSESR</sequence>
<comment type="caution">
    <text evidence="2">The sequence shown here is derived from an EMBL/GenBank/DDBJ whole genome shotgun (WGS) entry which is preliminary data.</text>
</comment>
<dbReference type="PANTHER" id="PTHR33741:SF5">
    <property type="entry name" value="TRANSMEMBRANE PROTEIN DDB_G0269096-RELATED"/>
    <property type="match status" value="1"/>
</dbReference>